<evidence type="ECO:0000256" key="1">
    <source>
        <dbReference type="ARBA" id="ARBA00022679"/>
    </source>
</evidence>
<dbReference type="PANTHER" id="PTHR43877">
    <property type="entry name" value="AMINOALKYLPHOSPHONATE N-ACETYLTRANSFERASE-RELATED-RELATED"/>
    <property type="match status" value="1"/>
</dbReference>
<gene>
    <name evidence="4" type="ORF">FHP06_03420</name>
</gene>
<feature type="domain" description="N-acetyltransferase" evidence="3">
    <location>
        <begin position="6"/>
        <end position="174"/>
    </location>
</feature>
<dbReference type="EMBL" id="VDUX01000001">
    <property type="protein sequence ID" value="TXL63289.1"/>
    <property type="molecule type" value="Genomic_DNA"/>
</dbReference>
<keyword evidence="2" id="KW-0012">Acyltransferase</keyword>
<evidence type="ECO:0000313" key="5">
    <source>
        <dbReference type="Proteomes" id="UP000321571"/>
    </source>
</evidence>
<dbReference type="OrthoDB" id="5243635at2"/>
<evidence type="ECO:0000313" key="4">
    <source>
        <dbReference type="EMBL" id="TXL63289.1"/>
    </source>
</evidence>
<reference evidence="4 5" key="1">
    <citation type="submission" date="2019-06" db="EMBL/GenBank/DDBJ databases">
        <title>Aeromicrobium sp. nov., isolated from a maize field.</title>
        <authorList>
            <person name="Lin S.-Y."/>
            <person name="Tsai C.-F."/>
            <person name="Young C.-C."/>
        </authorList>
    </citation>
    <scope>NUCLEOTIDE SEQUENCE [LARGE SCALE GENOMIC DNA]</scope>
    <source>
        <strain evidence="4 5">CC-CFT486</strain>
    </source>
</reference>
<dbReference type="SUPFAM" id="SSF55729">
    <property type="entry name" value="Acyl-CoA N-acyltransferases (Nat)"/>
    <property type="match status" value="1"/>
</dbReference>
<dbReference type="Pfam" id="PF00583">
    <property type="entry name" value="Acetyltransf_1"/>
    <property type="match status" value="1"/>
</dbReference>
<evidence type="ECO:0000259" key="3">
    <source>
        <dbReference type="PROSITE" id="PS51186"/>
    </source>
</evidence>
<dbReference type="Gene3D" id="3.40.630.30">
    <property type="match status" value="1"/>
</dbReference>
<dbReference type="InterPro" id="IPR016181">
    <property type="entry name" value="Acyl_CoA_acyltransferase"/>
</dbReference>
<dbReference type="AlphaFoldDB" id="A0A5C8NNF7"/>
<proteinExistence type="predicted"/>
<dbReference type="PROSITE" id="PS51186">
    <property type="entry name" value="GNAT"/>
    <property type="match status" value="1"/>
</dbReference>
<keyword evidence="5" id="KW-1185">Reference proteome</keyword>
<accession>A0A5C8NNF7</accession>
<dbReference type="InterPro" id="IPR000182">
    <property type="entry name" value="GNAT_dom"/>
</dbReference>
<dbReference type="GO" id="GO:0016747">
    <property type="term" value="F:acyltransferase activity, transferring groups other than amino-acyl groups"/>
    <property type="evidence" value="ECO:0007669"/>
    <property type="project" value="InterPro"/>
</dbReference>
<name>A0A5C8NNF7_9ACTN</name>
<sequence length="179" mass="18802">MVTADVSARLAWPDDASAIATVQVAAWRADYADVLGADVVSSLDVDAVAAQWAASLTAPPDARMRVLVALERATVRGFAVVHPNADPDADPVADGEIGELVVDPEHRSAGHGSRLLQAAIDTLAADSFTRARWWMPADNDGLRTFATSAGWGPDGAHRSVEDEAGTVVKQVRLHTALTA</sequence>
<dbReference type="InterPro" id="IPR050832">
    <property type="entry name" value="Bact_Acetyltransf"/>
</dbReference>
<comment type="caution">
    <text evidence="4">The sequence shown here is derived from an EMBL/GenBank/DDBJ whole genome shotgun (WGS) entry which is preliminary data.</text>
</comment>
<protein>
    <submittedName>
        <fullName evidence="4">GNAT family N-acetyltransferase</fullName>
    </submittedName>
</protein>
<dbReference type="CDD" id="cd04301">
    <property type="entry name" value="NAT_SF"/>
    <property type="match status" value="1"/>
</dbReference>
<dbReference type="RefSeq" id="WP_147683762.1">
    <property type="nucleotide sequence ID" value="NZ_VDUX01000001.1"/>
</dbReference>
<evidence type="ECO:0000256" key="2">
    <source>
        <dbReference type="ARBA" id="ARBA00023315"/>
    </source>
</evidence>
<organism evidence="4 5">
    <name type="scientific">Aeromicrobium terrae</name>
    <dbReference type="NCBI Taxonomy" id="2498846"/>
    <lineage>
        <taxon>Bacteria</taxon>
        <taxon>Bacillati</taxon>
        <taxon>Actinomycetota</taxon>
        <taxon>Actinomycetes</taxon>
        <taxon>Propionibacteriales</taxon>
        <taxon>Nocardioidaceae</taxon>
        <taxon>Aeromicrobium</taxon>
    </lineage>
</organism>
<dbReference type="Proteomes" id="UP000321571">
    <property type="component" value="Unassembled WGS sequence"/>
</dbReference>
<keyword evidence="1 4" id="KW-0808">Transferase</keyword>